<dbReference type="GO" id="GO:0003676">
    <property type="term" value="F:nucleic acid binding"/>
    <property type="evidence" value="ECO:0007669"/>
    <property type="project" value="InterPro"/>
</dbReference>
<dbReference type="NCBIfam" id="TIGR01970">
    <property type="entry name" value="DEAH_box_HrpB"/>
    <property type="match status" value="1"/>
</dbReference>
<keyword evidence="4" id="KW-0067">ATP-binding</keyword>
<evidence type="ECO:0000256" key="5">
    <source>
        <dbReference type="SAM" id="MobiDB-lite"/>
    </source>
</evidence>
<dbReference type="Proteomes" id="UP000198881">
    <property type="component" value="Unassembled WGS sequence"/>
</dbReference>
<evidence type="ECO:0000313" key="8">
    <source>
        <dbReference type="EMBL" id="SFV23138.1"/>
    </source>
</evidence>
<dbReference type="STRING" id="574650.SAMN04487966_10659"/>
<dbReference type="Pfam" id="PF00271">
    <property type="entry name" value="Helicase_C"/>
    <property type="match status" value="1"/>
</dbReference>
<gene>
    <name evidence="8" type="ORF">SAMN04487966_10659</name>
</gene>
<keyword evidence="9" id="KW-1185">Reference proteome</keyword>
<sequence>MTSTSGAVLPGHFDLGSIGAGLVFADSLPQLQRSLAEHRAAVVQAPPGTGKTTLVPPAVANLLHQVADRQGPTTAPSPSRVIVTQPRRVAARAAASRLAHLHGGALGDQVGYSVRGERRTGKGTLVEFLTPGVLVNRLLADPELTGVGAVILDEVHERDLESDLLFGMLGEVHQLREDLVLVAMSATLDAARFAERLGEGIGHSGPVEVVDCPSALHPVDVQYRPPSGPRLDERGVTHDYLDHLAREAASAHQDALAADPGIDALVFVPTARDVDQTVGRLERIHPSAEILPLHGQLPAAVQDRAVGGRAPGEPPRVIVSTALAESSLTVPGVRLVVDAGLSREPRRDTVRGMTGLVTVSCAQSSAEQRAGRAGRLGPGTVIRCYSRTTFGTAPAHPRPAAAVADLTGAALTLACWGAPGGEGLVLPDPLPAEALADAHRTLTDLGALDEELRPTALGRRLAAIPAEPRLARALLEGAALVDGRTAAEVVALVASDIRPDGADLAATLESLRRGTDPTESGRGALNRWQHEATRLHRLTPQAQSDQTPTKVTRSGHFVPEMAGDGRAGAQRRVTEHAQVGAVVGLAFPERLARQIDTRGIYLLASGTRAALPPSSALAGEEWLAIAEVQRSEGRSAAGTGAVIRAAAPVDQDLAVQLAGRSGTLLQDRTTAQWQDGRVIGRRTRTLGAIILAEQPVKPSPAAAEDAVRNAMQEHGLSVVGWPGSGGEAAPAEQLRRRLDLLHRHLGAPWPDVSPQTLAYRAEEWLTPEISAVAAGRSAQKLDLAGALRRLLPWPEAVRLDELVPERLAVPSGRDARIEYQDGEPPVVAIKLQECFGLADTPALVDGREPVVFHLLSPAGRPLAVTADLASFWSGPYTQVRAEMRGRYPKHPWPEDPWTAPATARTKNRSPR</sequence>
<dbReference type="Gene3D" id="3.40.50.300">
    <property type="entry name" value="P-loop containing nucleotide triphosphate hydrolases"/>
    <property type="match status" value="2"/>
</dbReference>
<dbReference type="GO" id="GO:0016787">
    <property type="term" value="F:hydrolase activity"/>
    <property type="evidence" value="ECO:0007669"/>
    <property type="project" value="UniProtKB-KW"/>
</dbReference>
<dbReference type="GO" id="GO:0004386">
    <property type="term" value="F:helicase activity"/>
    <property type="evidence" value="ECO:0007669"/>
    <property type="project" value="UniProtKB-KW"/>
</dbReference>
<evidence type="ECO:0000256" key="3">
    <source>
        <dbReference type="ARBA" id="ARBA00022806"/>
    </source>
</evidence>
<dbReference type="CDD" id="cd18791">
    <property type="entry name" value="SF2_C_RHA"/>
    <property type="match status" value="1"/>
</dbReference>
<feature type="compositionally biased region" description="Polar residues" evidence="5">
    <location>
        <begin position="540"/>
        <end position="552"/>
    </location>
</feature>
<keyword evidence="3 8" id="KW-0347">Helicase</keyword>
<dbReference type="InterPro" id="IPR027417">
    <property type="entry name" value="P-loop_NTPase"/>
</dbReference>
<dbReference type="PROSITE" id="PS00690">
    <property type="entry name" value="DEAH_ATP_HELICASE"/>
    <property type="match status" value="1"/>
</dbReference>
<protein>
    <submittedName>
        <fullName evidence="8">ATP-dependent helicase HrpB</fullName>
    </submittedName>
</protein>
<evidence type="ECO:0000256" key="2">
    <source>
        <dbReference type="ARBA" id="ARBA00022801"/>
    </source>
</evidence>
<dbReference type="OrthoDB" id="9805617at2"/>
<evidence type="ECO:0000256" key="4">
    <source>
        <dbReference type="ARBA" id="ARBA00022840"/>
    </source>
</evidence>
<dbReference type="InterPro" id="IPR014001">
    <property type="entry name" value="Helicase_ATP-bd"/>
</dbReference>
<feature type="region of interest" description="Disordered" evidence="5">
    <location>
        <begin position="887"/>
        <end position="911"/>
    </location>
</feature>
<reference evidence="8 9" key="1">
    <citation type="submission" date="2016-10" db="EMBL/GenBank/DDBJ databases">
        <authorList>
            <person name="de Groot N.N."/>
        </authorList>
    </citation>
    <scope>NUCLEOTIDE SEQUENCE [LARGE SCALE GENOMIC DNA]</scope>
    <source>
        <strain evidence="8 9">CGMCC 1.7054</strain>
    </source>
</reference>
<evidence type="ECO:0000259" key="6">
    <source>
        <dbReference type="PROSITE" id="PS51192"/>
    </source>
</evidence>
<dbReference type="GO" id="GO:0005524">
    <property type="term" value="F:ATP binding"/>
    <property type="evidence" value="ECO:0007669"/>
    <property type="project" value="UniProtKB-KW"/>
</dbReference>
<evidence type="ECO:0000256" key="1">
    <source>
        <dbReference type="ARBA" id="ARBA00022741"/>
    </source>
</evidence>
<feature type="domain" description="Helicase C-terminal" evidence="7">
    <location>
        <begin position="251"/>
        <end position="436"/>
    </location>
</feature>
<dbReference type="InterPro" id="IPR002464">
    <property type="entry name" value="DNA/RNA_helicase_DEAH_CS"/>
</dbReference>
<dbReference type="SUPFAM" id="SSF52540">
    <property type="entry name" value="P-loop containing nucleoside triphosphate hydrolases"/>
    <property type="match status" value="1"/>
</dbReference>
<feature type="region of interest" description="Disordered" evidence="5">
    <location>
        <begin position="534"/>
        <end position="556"/>
    </location>
</feature>
<dbReference type="PROSITE" id="PS51192">
    <property type="entry name" value="HELICASE_ATP_BIND_1"/>
    <property type="match status" value="1"/>
</dbReference>
<dbReference type="InterPro" id="IPR011545">
    <property type="entry name" value="DEAD/DEAH_box_helicase_dom"/>
</dbReference>
<dbReference type="InterPro" id="IPR001650">
    <property type="entry name" value="Helicase_C-like"/>
</dbReference>
<proteinExistence type="predicted"/>
<keyword evidence="2" id="KW-0378">Hydrolase</keyword>
<keyword evidence="1" id="KW-0547">Nucleotide-binding</keyword>
<dbReference type="AlphaFoldDB" id="A0A1I7MMM4"/>
<dbReference type="Pfam" id="PF08482">
    <property type="entry name" value="HrpB_C"/>
    <property type="match status" value="1"/>
</dbReference>
<dbReference type="InterPro" id="IPR013689">
    <property type="entry name" value="RNA_helicase_ATP-dep_HrpB_C"/>
</dbReference>
<evidence type="ECO:0000313" key="9">
    <source>
        <dbReference type="Proteomes" id="UP000198881"/>
    </source>
</evidence>
<feature type="domain" description="Helicase ATP-binding" evidence="6">
    <location>
        <begin position="32"/>
        <end position="195"/>
    </location>
</feature>
<dbReference type="InterPro" id="IPR010225">
    <property type="entry name" value="HrpB"/>
</dbReference>
<accession>A0A1I7MMM4</accession>
<name>A0A1I7MMM4_9MICC</name>
<dbReference type="SMART" id="SM00847">
    <property type="entry name" value="HA2"/>
    <property type="match status" value="1"/>
</dbReference>
<dbReference type="PROSITE" id="PS51194">
    <property type="entry name" value="HELICASE_CTER"/>
    <property type="match status" value="1"/>
</dbReference>
<dbReference type="SMART" id="SM00487">
    <property type="entry name" value="DEXDc"/>
    <property type="match status" value="1"/>
</dbReference>
<dbReference type="PANTHER" id="PTHR43519">
    <property type="entry name" value="ATP-DEPENDENT RNA HELICASE HRPB"/>
    <property type="match status" value="1"/>
</dbReference>
<dbReference type="InterPro" id="IPR007502">
    <property type="entry name" value="Helicase-assoc_dom"/>
</dbReference>
<dbReference type="SMART" id="SM00490">
    <property type="entry name" value="HELICc"/>
    <property type="match status" value="1"/>
</dbReference>
<dbReference type="RefSeq" id="WP_091697239.1">
    <property type="nucleotide sequence ID" value="NZ_FPCG01000006.1"/>
</dbReference>
<dbReference type="PANTHER" id="PTHR43519:SF1">
    <property type="entry name" value="ATP-DEPENDENT RNA HELICASE HRPB"/>
    <property type="match status" value="1"/>
</dbReference>
<organism evidence="8 9">
    <name type="scientific">Micrococcus terreus</name>
    <dbReference type="NCBI Taxonomy" id="574650"/>
    <lineage>
        <taxon>Bacteria</taxon>
        <taxon>Bacillati</taxon>
        <taxon>Actinomycetota</taxon>
        <taxon>Actinomycetes</taxon>
        <taxon>Micrococcales</taxon>
        <taxon>Micrococcaceae</taxon>
        <taxon>Micrococcus</taxon>
    </lineage>
</organism>
<dbReference type="Gene3D" id="1.20.120.1080">
    <property type="match status" value="1"/>
</dbReference>
<dbReference type="Pfam" id="PF00270">
    <property type="entry name" value="DEAD"/>
    <property type="match status" value="1"/>
</dbReference>
<evidence type="ECO:0000259" key="7">
    <source>
        <dbReference type="PROSITE" id="PS51194"/>
    </source>
</evidence>
<dbReference type="EMBL" id="FPCG01000006">
    <property type="protein sequence ID" value="SFV23138.1"/>
    <property type="molecule type" value="Genomic_DNA"/>
</dbReference>